<keyword evidence="2" id="KW-1185">Reference proteome</keyword>
<evidence type="ECO:0000313" key="1">
    <source>
        <dbReference type="EMBL" id="KAL3308128.1"/>
    </source>
</evidence>
<name>A0ABD2PM36_9PLAT</name>
<protein>
    <submittedName>
        <fullName evidence="1">Uncharacterized protein</fullName>
    </submittedName>
</protein>
<accession>A0ABD2PM36</accession>
<dbReference type="Proteomes" id="UP001626550">
    <property type="component" value="Unassembled WGS sequence"/>
</dbReference>
<dbReference type="AlphaFoldDB" id="A0ABD2PM36"/>
<evidence type="ECO:0000313" key="2">
    <source>
        <dbReference type="Proteomes" id="UP001626550"/>
    </source>
</evidence>
<proteinExistence type="predicted"/>
<sequence>MGEWVGELRVFRKGTFRVNEHAVDLIEVVVWKESEITRPPLISGSLEELSTLKELLEIQPLPL</sequence>
<comment type="caution">
    <text evidence="1">The sequence shown here is derived from an EMBL/GenBank/DDBJ whole genome shotgun (WGS) entry which is preliminary data.</text>
</comment>
<reference evidence="1 2" key="1">
    <citation type="submission" date="2024-11" db="EMBL/GenBank/DDBJ databases">
        <title>Adaptive evolution of stress response genes in parasites aligns with host niche diversity.</title>
        <authorList>
            <person name="Hahn C."/>
            <person name="Resl P."/>
        </authorList>
    </citation>
    <scope>NUCLEOTIDE SEQUENCE [LARGE SCALE GENOMIC DNA]</scope>
    <source>
        <strain evidence="1">EGGRZ-B1_66</strain>
        <tissue evidence="1">Body</tissue>
    </source>
</reference>
<gene>
    <name evidence="1" type="ORF">Ciccas_013345</name>
</gene>
<dbReference type="EMBL" id="JBJKFK010005808">
    <property type="protein sequence ID" value="KAL3308128.1"/>
    <property type="molecule type" value="Genomic_DNA"/>
</dbReference>
<feature type="non-terminal residue" evidence="1">
    <location>
        <position position="63"/>
    </location>
</feature>
<organism evidence="1 2">
    <name type="scientific">Cichlidogyrus casuarinus</name>
    <dbReference type="NCBI Taxonomy" id="1844966"/>
    <lineage>
        <taxon>Eukaryota</taxon>
        <taxon>Metazoa</taxon>
        <taxon>Spiralia</taxon>
        <taxon>Lophotrochozoa</taxon>
        <taxon>Platyhelminthes</taxon>
        <taxon>Monogenea</taxon>
        <taxon>Monopisthocotylea</taxon>
        <taxon>Dactylogyridea</taxon>
        <taxon>Ancyrocephalidae</taxon>
        <taxon>Cichlidogyrus</taxon>
    </lineage>
</organism>